<feature type="transmembrane region" description="Helical" evidence="1">
    <location>
        <begin position="15"/>
        <end position="34"/>
    </location>
</feature>
<dbReference type="AlphaFoldDB" id="A0A4D5RE69"/>
<accession>A0A4D5RE69</accession>
<name>A0A4D5RE69_IXOSC</name>
<dbReference type="EMBL" id="GHJT01000880">
    <property type="protein sequence ID" value="MOY34851.1"/>
    <property type="molecule type" value="Transcribed_RNA"/>
</dbReference>
<evidence type="ECO:0000256" key="1">
    <source>
        <dbReference type="SAM" id="Phobius"/>
    </source>
</evidence>
<keyword evidence="1" id="KW-0472">Membrane</keyword>
<keyword evidence="1" id="KW-0812">Transmembrane</keyword>
<organism evidence="2">
    <name type="scientific">Ixodes scapularis</name>
    <name type="common">Black-legged tick</name>
    <name type="synonym">Deer tick</name>
    <dbReference type="NCBI Taxonomy" id="6945"/>
    <lineage>
        <taxon>Eukaryota</taxon>
        <taxon>Metazoa</taxon>
        <taxon>Ecdysozoa</taxon>
        <taxon>Arthropoda</taxon>
        <taxon>Chelicerata</taxon>
        <taxon>Arachnida</taxon>
        <taxon>Acari</taxon>
        <taxon>Parasitiformes</taxon>
        <taxon>Ixodida</taxon>
        <taxon>Ixodoidea</taxon>
        <taxon>Ixodidae</taxon>
        <taxon>Ixodinae</taxon>
        <taxon>Ixodes</taxon>
    </lineage>
</organism>
<keyword evidence="1" id="KW-1133">Transmembrane helix</keyword>
<sequence length="80" mass="8775">MHCAPSNTIFVLPWSLGRVVLVVSFIETSVSLMVSRWAEKLKDGFCVRAVSSLECGLFSQSTRSPVRGSPTFYVFMAPCG</sequence>
<reference evidence="2" key="1">
    <citation type="submission" date="2019-04" db="EMBL/GenBank/DDBJ databases">
        <title>An insight into the mialome of Ixodes scapularis.</title>
        <authorList>
            <person name="Ribeiro J.M."/>
            <person name="Mather T.N."/>
            <person name="Karim S."/>
        </authorList>
    </citation>
    <scope>NUCLEOTIDE SEQUENCE</scope>
</reference>
<evidence type="ECO:0000313" key="2">
    <source>
        <dbReference type="EMBL" id="MOY34851.1"/>
    </source>
</evidence>
<protein>
    <submittedName>
        <fullName evidence="2">Putative secreted protein</fullName>
    </submittedName>
</protein>
<proteinExistence type="predicted"/>